<evidence type="ECO:0000313" key="2">
    <source>
        <dbReference type="EMBL" id="WRL65407.1"/>
    </source>
</evidence>
<dbReference type="PANTHER" id="PTHR42793">
    <property type="entry name" value="COA BINDING DOMAIN CONTAINING PROTEIN"/>
    <property type="match status" value="1"/>
</dbReference>
<name>A0ABZ1B3M2_9ACTN</name>
<evidence type="ECO:0000313" key="3">
    <source>
        <dbReference type="Proteomes" id="UP001324287"/>
    </source>
</evidence>
<sequence length="244" mass="25505">MVVTITSLPESGNPARAAMEDAIASSRHAVVGPNTAGYLTTPARLRATSVRTAGMRPAEHGGTIALTTQSGSIGSYLVGRCFEEHLGLRYWIPTGNEARVRLHHVVEAFAADEAVEVIGLFIEGIRDGDRLLAALDSARAHGKFVAAYCIGQTDAGKSAASSHTAAVSGTHAVLMHMLTQHGVLVTDTVSELFDVLKVAATAYAGLWSESRPPTSVTAISTSGGSCSITAEEFARRGRTLPPLP</sequence>
<dbReference type="Gene3D" id="3.40.50.261">
    <property type="entry name" value="Succinyl-CoA synthetase domains"/>
    <property type="match status" value="1"/>
</dbReference>
<dbReference type="PANTHER" id="PTHR42793:SF1">
    <property type="entry name" value="PEPTIDYL-LYSINE N-ACETYLTRANSFERASE PATZ"/>
    <property type="match status" value="1"/>
</dbReference>
<protein>
    <recommendedName>
        <fullName evidence="1">Succinyl-CoA synthetase-like flavodoxin domain-containing protein</fullName>
    </recommendedName>
</protein>
<dbReference type="RefSeq" id="WP_324276729.1">
    <property type="nucleotide sequence ID" value="NZ_CP141261.1"/>
</dbReference>
<keyword evidence="3" id="KW-1185">Reference proteome</keyword>
<reference evidence="2 3" key="1">
    <citation type="submission" date="2023-12" db="EMBL/GenBank/DDBJ databases">
        <title>Blastococcus brunescens sp. nov., an actonobacterium isolated from sandstone collected in sahara desert.</title>
        <authorList>
            <person name="Gtari M."/>
            <person name="Ghodhbane F."/>
        </authorList>
    </citation>
    <scope>NUCLEOTIDE SEQUENCE [LARGE SCALE GENOMIC DNA]</scope>
    <source>
        <strain evidence="2 3">BMG 8361</strain>
    </source>
</reference>
<dbReference type="EMBL" id="CP141261">
    <property type="protein sequence ID" value="WRL65407.1"/>
    <property type="molecule type" value="Genomic_DNA"/>
</dbReference>
<dbReference type="Proteomes" id="UP001324287">
    <property type="component" value="Chromosome"/>
</dbReference>
<dbReference type="SUPFAM" id="SSF52210">
    <property type="entry name" value="Succinyl-CoA synthetase domains"/>
    <property type="match status" value="1"/>
</dbReference>
<gene>
    <name evidence="2" type="ORF">U6N30_07180</name>
</gene>
<evidence type="ECO:0000259" key="1">
    <source>
        <dbReference type="Pfam" id="PF13607"/>
    </source>
</evidence>
<feature type="domain" description="Succinyl-CoA synthetase-like flavodoxin" evidence="1">
    <location>
        <begin position="62"/>
        <end position="198"/>
    </location>
</feature>
<organism evidence="2 3">
    <name type="scientific">Blastococcus brunescens</name>
    <dbReference type="NCBI Taxonomy" id="1564165"/>
    <lineage>
        <taxon>Bacteria</taxon>
        <taxon>Bacillati</taxon>
        <taxon>Actinomycetota</taxon>
        <taxon>Actinomycetes</taxon>
        <taxon>Geodermatophilales</taxon>
        <taxon>Geodermatophilaceae</taxon>
        <taxon>Blastococcus</taxon>
    </lineage>
</organism>
<accession>A0ABZ1B3M2</accession>
<dbReference type="Pfam" id="PF13607">
    <property type="entry name" value="Succ_CoA_lig"/>
    <property type="match status" value="1"/>
</dbReference>
<dbReference type="InterPro" id="IPR032875">
    <property type="entry name" value="Succ_CoA_lig_flav_dom"/>
</dbReference>
<dbReference type="InterPro" id="IPR016102">
    <property type="entry name" value="Succinyl-CoA_synth-like"/>
</dbReference>
<proteinExistence type="predicted"/>